<gene>
    <name evidence="2" type="ORF">LPLAT_LOCUS5009</name>
</gene>
<keyword evidence="3" id="KW-1185">Reference proteome</keyword>
<proteinExistence type="predicted"/>
<accession>A0AAV2NH16</accession>
<dbReference type="Proteomes" id="UP001497644">
    <property type="component" value="Chromosome 15"/>
</dbReference>
<dbReference type="EMBL" id="OZ034838">
    <property type="protein sequence ID" value="CAL1679308.1"/>
    <property type="molecule type" value="Genomic_DNA"/>
</dbReference>
<feature type="region of interest" description="Disordered" evidence="1">
    <location>
        <begin position="57"/>
        <end position="79"/>
    </location>
</feature>
<name>A0AAV2NH16_9HYME</name>
<reference evidence="2" key="1">
    <citation type="submission" date="2024-04" db="EMBL/GenBank/DDBJ databases">
        <authorList>
            <consortium name="Molecular Ecology Group"/>
        </authorList>
    </citation>
    <scope>NUCLEOTIDE SEQUENCE</scope>
</reference>
<evidence type="ECO:0000313" key="3">
    <source>
        <dbReference type="Proteomes" id="UP001497644"/>
    </source>
</evidence>
<dbReference type="AlphaFoldDB" id="A0AAV2NH16"/>
<sequence length="79" mass="9101">MRESFTITASESRETTRRRTKHEKAILTGVMSDVGPEWGLEMERNPIADHENHFTDSRATHRGVDRQAGQALPFIHQDR</sequence>
<protein>
    <submittedName>
        <fullName evidence="2">Uncharacterized protein</fullName>
    </submittedName>
</protein>
<feature type="region of interest" description="Disordered" evidence="1">
    <location>
        <begin position="1"/>
        <end position="21"/>
    </location>
</feature>
<organism evidence="2 3">
    <name type="scientific">Lasius platythorax</name>
    <dbReference type="NCBI Taxonomy" id="488582"/>
    <lineage>
        <taxon>Eukaryota</taxon>
        <taxon>Metazoa</taxon>
        <taxon>Ecdysozoa</taxon>
        <taxon>Arthropoda</taxon>
        <taxon>Hexapoda</taxon>
        <taxon>Insecta</taxon>
        <taxon>Pterygota</taxon>
        <taxon>Neoptera</taxon>
        <taxon>Endopterygota</taxon>
        <taxon>Hymenoptera</taxon>
        <taxon>Apocrita</taxon>
        <taxon>Aculeata</taxon>
        <taxon>Formicoidea</taxon>
        <taxon>Formicidae</taxon>
        <taxon>Formicinae</taxon>
        <taxon>Lasius</taxon>
        <taxon>Lasius</taxon>
    </lineage>
</organism>
<evidence type="ECO:0000256" key="1">
    <source>
        <dbReference type="SAM" id="MobiDB-lite"/>
    </source>
</evidence>
<evidence type="ECO:0000313" key="2">
    <source>
        <dbReference type="EMBL" id="CAL1679308.1"/>
    </source>
</evidence>